<gene>
    <name evidence="2" type="ORF">CDEB00056_LOCUS5976</name>
</gene>
<evidence type="ECO:0008006" key="3">
    <source>
        <dbReference type="Google" id="ProtNLM"/>
    </source>
</evidence>
<organism evidence="2">
    <name type="scientific">Chaetoceros debilis</name>
    <dbReference type="NCBI Taxonomy" id="122233"/>
    <lineage>
        <taxon>Eukaryota</taxon>
        <taxon>Sar</taxon>
        <taxon>Stramenopiles</taxon>
        <taxon>Ochrophyta</taxon>
        <taxon>Bacillariophyta</taxon>
        <taxon>Coscinodiscophyceae</taxon>
        <taxon>Chaetocerotophycidae</taxon>
        <taxon>Chaetocerotales</taxon>
        <taxon>Chaetocerotaceae</taxon>
        <taxon>Chaetoceros</taxon>
    </lineage>
</organism>
<sequence>MYTPRRMISLQYSLLYLAAIMFAKAYAACEDKAGSDQFQVGKKTEFRKKCSQIRRKYSAHCNFNSNVRDKCEESCGICGNLGNDEFCKDDSGTFKIAKGTQWEKVKSCTDVPKNPSKWCDKFNFKKKCPVACGLCTINYSKCNGLESNCGMKVDDLLYATLHNANHHELPFQNHNEELEGALAAGYRGLFLDVCKCDGEIVFCHGVCGLGRRDPTTVFANINTFLNENPRDMIIFNFEMSVGSPTPAELWSAISSVGGFTEKFYEKGSGNWPTLSQMLDSQKQIIAFQHNAGSNGLVSKIHDFFQYTMGTNWDFDQVSDISDYASSCAIRRGQSGSNFYSVNNFVTGTFGPSASASERVNEESYLKDRLINCESIMGSKPNFINIDYWQKGDLVKVTMEENAARASA</sequence>
<evidence type="ECO:0000313" key="2">
    <source>
        <dbReference type="EMBL" id="CAE0461135.1"/>
    </source>
</evidence>
<dbReference type="PANTHER" id="PTHR13593:SF140">
    <property type="entry name" value="PLC-LIKE PHOSPHODIESTERASE"/>
    <property type="match status" value="1"/>
</dbReference>
<dbReference type="SUPFAM" id="SSF51695">
    <property type="entry name" value="PLC-like phosphodiesterases"/>
    <property type="match status" value="1"/>
</dbReference>
<dbReference type="PANTHER" id="PTHR13593">
    <property type="match status" value="1"/>
</dbReference>
<dbReference type="GO" id="GO:0008081">
    <property type="term" value="F:phosphoric diester hydrolase activity"/>
    <property type="evidence" value="ECO:0007669"/>
    <property type="project" value="InterPro"/>
</dbReference>
<reference evidence="2" key="1">
    <citation type="submission" date="2021-01" db="EMBL/GenBank/DDBJ databases">
        <authorList>
            <person name="Corre E."/>
            <person name="Pelletier E."/>
            <person name="Niang G."/>
            <person name="Scheremetjew M."/>
            <person name="Finn R."/>
            <person name="Kale V."/>
            <person name="Holt S."/>
            <person name="Cochrane G."/>
            <person name="Meng A."/>
            <person name="Brown T."/>
            <person name="Cohen L."/>
        </authorList>
    </citation>
    <scope>NUCLEOTIDE SEQUENCE</scope>
    <source>
        <strain evidence="2">MM31A-1</strain>
    </source>
</reference>
<proteinExistence type="predicted"/>
<evidence type="ECO:0000256" key="1">
    <source>
        <dbReference type="SAM" id="SignalP"/>
    </source>
</evidence>
<protein>
    <recommendedName>
        <fullName evidence="3">ShKT domain-containing protein</fullName>
    </recommendedName>
</protein>
<dbReference type="InterPro" id="IPR051057">
    <property type="entry name" value="PI-PLC_domain"/>
</dbReference>
<dbReference type="EMBL" id="HBIO01007897">
    <property type="protein sequence ID" value="CAE0461135.1"/>
    <property type="molecule type" value="Transcribed_RNA"/>
</dbReference>
<dbReference type="Gene3D" id="3.20.20.190">
    <property type="entry name" value="Phosphatidylinositol (PI) phosphodiesterase"/>
    <property type="match status" value="1"/>
</dbReference>
<accession>A0A7S3V6T7</accession>
<name>A0A7S3V6T7_9STRA</name>
<feature type="signal peptide" evidence="1">
    <location>
        <begin position="1"/>
        <end position="27"/>
    </location>
</feature>
<feature type="chain" id="PRO_5031342631" description="ShKT domain-containing protein" evidence="1">
    <location>
        <begin position="28"/>
        <end position="407"/>
    </location>
</feature>
<dbReference type="AlphaFoldDB" id="A0A7S3V6T7"/>
<keyword evidence="1" id="KW-0732">Signal</keyword>
<dbReference type="InterPro" id="IPR017946">
    <property type="entry name" value="PLC-like_Pdiesterase_TIM-brl"/>
</dbReference>
<dbReference type="Pfam" id="PF26146">
    <property type="entry name" value="PI-PLC_X"/>
    <property type="match status" value="1"/>
</dbReference>
<dbReference type="GO" id="GO:0006629">
    <property type="term" value="P:lipid metabolic process"/>
    <property type="evidence" value="ECO:0007669"/>
    <property type="project" value="InterPro"/>
</dbReference>